<dbReference type="PROSITE" id="PS50928">
    <property type="entry name" value="ABC_TM1"/>
    <property type="match status" value="1"/>
</dbReference>
<feature type="transmembrane region" description="Helical" evidence="7">
    <location>
        <begin position="97"/>
        <end position="118"/>
    </location>
</feature>
<keyword evidence="5 7" id="KW-1133">Transmembrane helix</keyword>
<keyword evidence="6 7" id="KW-0472">Membrane</keyword>
<keyword evidence="2 7" id="KW-0813">Transport</keyword>
<dbReference type="SUPFAM" id="SSF161098">
    <property type="entry name" value="MetI-like"/>
    <property type="match status" value="1"/>
</dbReference>
<comment type="subcellular location">
    <subcellularLocation>
        <location evidence="1 7">Cell membrane</location>
        <topology evidence="1 7">Multi-pass membrane protein</topology>
    </subcellularLocation>
</comment>
<dbReference type="InterPro" id="IPR035906">
    <property type="entry name" value="MetI-like_sf"/>
</dbReference>
<dbReference type="EMBL" id="JAVKGT010000027">
    <property type="protein sequence ID" value="MDR5712513.1"/>
    <property type="molecule type" value="Genomic_DNA"/>
</dbReference>
<protein>
    <submittedName>
        <fullName evidence="9">ABC transporter permease subunit</fullName>
    </submittedName>
</protein>
<name>A0ABU1FV27_9MICC</name>
<evidence type="ECO:0000313" key="10">
    <source>
        <dbReference type="Proteomes" id="UP001260872"/>
    </source>
</evidence>
<dbReference type="PANTHER" id="PTHR30151">
    <property type="entry name" value="ALKANE SULFONATE ABC TRANSPORTER-RELATED, MEMBRANE SUBUNIT"/>
    <property type="match status" value="1"/>
</dbReference>
<sequence>MTTARRFTNAGYMIGGVLLLLAFVEIVARLGISTHWPSLVDVVGYLEEENRRQILWRNTLVTLESSVRGLVVGTVLAVLAGAVSVLVPILRPGLDRFAAIVNAVPLVALAPLFVTTVGADGAPAVVAAMGVGFVVFVATTSGLANASRTHQDVFSVFGANRFRRLLRLELPQATPSIIDGLVLAAPTAVLGATIGEWFGASGGLGMMIVAAAHSGNVPQLWAVALTATLMALIAYFVFIAVQRGTARRFT</sequence>
<evidence type="ECO:0000313" key="9">
    <source>
        <dbReference type="EMBL" id="MDR5712513.1"/>
    </source>
</evidence>
<evidence type="ECO:0000256" key="5">
    <source>
        <dbReference type="ARBA" id="ARBA00022989"/>
    </source>
</evidence>
<reference evidence="10" key="1">
    <citation type="submission" date="2023-07" db="EMBL/GenBank/DDBJ databases">
        <title>Description of three actinobacteria isolated from air of manufacturing shop in a pharmaceutical factory.</title>
        <authorList>
            <person name="Zhang D.-F."/>
        </authorList>
    </citation>
    <scope>NUCLEOTIDE SEQUENCE [LARGE SCALE GENOMIC DNA]</scope>
    <source>
        <strain evidence="10">CCTCC AB 207010</strain>
    </source>
</reference>
<dbReference type="Gene3D" id="1.10.3720.10">
    <property type="entry name" value="MetI-like"/>
    <property type="match status" value="1"/>
</dbReference>
<proteinExistence type="inferred from homology"/>
<evidence type="ECO:0000256" key="7">
    <source>
        <dbReference type="RuleBase" id="RU363032"/>
    </source>
</evidence>
<dbReference type="PANTHER" id="PTHR30151:SF20">
    <property type="entry name" value="ABC TRANSPORTER PERMEASE PROTEIN HI_0355-RELATED"/>
    <property type="match status" value="1"/>
</dbReference>
<feature type="transmembrane region" description="Helical" evidence="7">
    <location>
        <begin position="70"/>
        <end position="90"/>
    </location>
</feature>
<dbReference type="Pfam" id="PF00528">
    <property type="entry name" value="BPD_transp_1"/>
    <property type="match status" value="1"/>
</dbReference>
<evidence type="ECO:0000259" key="8">
    <source>
        <dbReference type="PROSITE" id="PS50928"/>
    </source>
</evidence>
<evidence type="ECO:0000256" key="3">
    <source>
        <dbReference type="ARBA" id="ARBA00022475"/>
    </source>
</evidence>
<comment type="similarity">
    <text evidence="7">Belongs to the binding-protein-dependent transport system permease family.</text>
</comment>
<evidence type="ECO:0000256" key="6">
    <source>
        <dbReference type="ARBA" id="ARBA00023136"/>
    </source>
</evidence>
<dbReference type="RefSeq" id="WP_310537887.1">
    <property type="nucleotide sequence ID" value="NZ_BAAAOC010000004.1"/>
</dbReference>
<dbReference type="InterPro" id="IPR000515">
    <property type="entry name" value="MetI-like"/>
</dbReference>
<feature type="transmembrane region" description="Helical" evidence="7">
    <location>
        <begin position="220"/>
        <end position="241"/>
    </location>
</feature>
<dbReference type="Proteomes" id="UP001260872">
    <property type="component" value="Unassembled WGS sequence"/>
</dbReference>
<gene>
    <name evidence="9" type="ORF">RH857_10270</name>
</gene>
<accession>A0ABU1FV27</accession>
<keyword evidence="4 7" id="KW-0812">Transmembrane</keyword>
<feature type="domain" description="ABC transmembrane type-1" evidence="8">
    <location>
        <begin position="55"/>
        <end position="242"/>
    </location>
</feature>
<feature type="transmembrane region" description="Helical" evidence="7">
    <location>
        <begin position="12"/>
        <end position="32"/>
    </location>
</feature>
<evidence type="ECO:0000256" key="4">
    <source>
        <dbReference type="ARBA" id="ARBA00022692"/>
    </source>
</evidence>
<feature type="transmembrane region" description="Helical" evidence="7">
    <location>
        <begin position="177"/>
        <end position="200"/>
    </location>
</feature>
<feature type="transmembrane region" description="Helical" evidence="7">
    <location>
        <begin position="124"/>
        <end position="144"/>
    </location>
</feature>
<keyword evidence="10" id="KW-1185">Reference proteome</keyword>
<keyword evidence="3" id="KW-1003">Cell membrane</keyword>
<comment type="caution">
    <text evidence="9">The sequence shown here is derived from an EMBL/GenBank/DDBJ whole genome shotgun (WGS) entry which is preliminary data.</text>
</comment>
<evidence type="ECO:0000256" key="1">
    <source>
        <dbReference type="ARBA" id="ARBA00004651"/>
    </source>
</evidence>
<organism evidence="9 10">
    <name type="scientific">Nesterenkonia flava</name>
    <dbReference type="NCBI Taxonomy" id="469799"/>
    <lineage>
        <taxon>Bacteria</taxon>
        <taxon>Bacillati</taxon>
        <taxon>Actinomycetota</taxon>
        <taxon>Actinomycetes</taxon>
        <taxon>Micrococcales</taxon>
        <taxon>Micrococcaceae</taxon>
        <taxon>Nesterenkonia</taxon>
    </lineage>
</organism>
<evidence type="ECO:0000256" key="2">
    <source>
        <dbReference type="ARBA" id="ARBA00022448"/>
    </source>
</evidence>